<keyword evidence="2" id="KW-1185">Reference proteome</keyword>
<reference evidence="2" key="1">
    <citation type="submission" date="2016-10" db="EMBL/GenBank/DDBJ databases">
        <authorList>
            <person name="Varghese N."/>
            <person name="Submissions S."/>
        </authorList>
    </citation>
    <scope>NUCLEOTIDE SEQUENCE [LARGE SCALE GENOMIC DNA]</scope>
    <source>
        <strain evidence="2">DSM 23313</strain>
    </source>
</reference>
<evidence type="ECO:0000313" key="2">
    <source>
        <dbReference type="Proteomes" id="UP000243588"/>
    </source>
</evidence>
<dbReference type="Pfam" id="PF17653">
    <property type="entry name" value="DUF5522"/>
    <property type="match status" value="1"/>
</dbReference>
<gene>
    <name evidence="1" type="ORF">SAMN05421818_10227</name>
</gene>
<name>A0A1G8BEN3_9FLAO</name>
<sequence length="117" mass="13680">MTKNKVCTHCKAPIDCKTEDIAHCACSEVTISNATRSFLGSSYHKCLCNDCLVKFNEMIEFAKGKEFPKRRSEMEEGIHYYMENEYFVFTELYHLMKGQCCQNGCRHCVYGFKNRYL</sequence>
<evidence type="ECO:0000313" key="1">
    <source>
        <dbReference type="EMBL" id="SDH31544.1"/>
    </source>
</evidence>
<dbReference type="STRING" id="702745.SAMN05421818_10227"/>
<dbReference type="InterPro" id="IPR040807">
    <property type="entry name" value="DUF5522"/>
</dbReference>
<dbReference type="Proteomes" id="UP000243588">
    <property type="component" value="Unassembled WGS sequence"/>
</dbReference>
<dbReference type="Pfam" id="PF14375">
    <property type="entry name" value="Cys_rich_CWC"/>
    <property type="match status" value="1"/>
</dbReference>
<dbReference type="EMBL" id="FNDQ01000002">
    <property type="protein sequence ID" value="SDH31544.1"/>
    <property type="molecule type" value="Genomic_DNA"/>
</dbReference>
<accession>A0A1G8BEN3</accession>
<dbReference type="AlphaFoldDB" id="A0A1G8BEN3"/>
<dbReference type="RefSeq" id="WP_090404929.1">
    <property type="nucleotide sequence ID" value="NZ_FNDQ01000002.1"/>
</dbReference>
<organism evidence="1 2">
    <name type="scientific">Myroides phaeus</name>
    <dbReference type="NCBI Taxonomy" id="702745"/>
    <lineage>
        <taxon>Bacteria</taxon>
        <taxon>Pseudomonadati</taxon>
        <taxon>Bacteroidota</taxon>
        <taxon>Flavobacteriia</taxon>
        <taxon>Flavobacteriales</taxon>
        <taxon>Flavobacteriaceae</taxon>
        <taxon>Myroides</taxon>
    </lineage>
</organism>
<proteinExistence type="predicted"/>
<protein>
    <submittedName>
        <fullName evidence="1">Cysteine-rich CWC</fullName>
    </submittedName>
</protein>
<dbReference type="InterPro" id="IPR032720">
    <property type="entry name" value="Cys_rich_CWC"/>
</dbReference>